<dbReference type="Gene3D" id="3.30.70.270">
    <property type="match status" value="1"/>
</dbReference>
<keyword evidence="1" id="KW-0802">TPR repeat</keyword>
<keyword evidence="3" id="KW-0812">Transmembrane</keyword>
<protein>
    <submittedName>
        <fullName evidence="5">Tetratricopeptide repeat protein</fullName>
    </submittedName>
</protein>
<dbReference type="PANTHER" id="PTHR10098">
    <property type="entry name" value="RAPSYN-RELATED"/>
    <property type="match status" value="1"/>
</dbReference>
<evidence type="ECO:0000313" key="5">
    <source>
        <dbReference type="EMBL" id="PWF48838.1"/>
    </source>
</evidence>
<feature type="chain" id="PRO_5015694915" evidence="4">
    <location>
        <begin position="23"/>
        <end position="551"/>
    </location>
</feature>
<feature type="compositionally biased region" description="Basic residues" evidence="2">
    <location>
        <begin position="485"/>
        <end position="499"/>
    </location>
</feature>
<evidence type="ECO:0000256" key="3">
    <source>
        <dbReference type="SAM" id="Phobius"/>
    </source>
</evidence>
<feature type="region of interest" description="Disordered" evidence="2">
    <location>
        <begin position="482"/>
        <end position="551"/>
    </location>
</feature>
<keyword evidence="3" id="KW-0472">Membrane</keyword>
<comment type="caution">
    <text evidence="5">The sequence shown here is derived from an EMBL/GenBank/DDBJ whole genome shotgun (WGS) entry which is preliminary data.</text>
</comment>
<dbReference type="Pfam" id="PF13424">
    <property type="entry name" value="TPR_12"/>
    <property type="match status" value="1"/>
</dbReference>
<keyword evidence="4" id="KW-0732">Signal</keyword>
<evidence type="ECO:0000313" key="6">
    <source>
        <dbReference type="Proteomes" id="UP000241421"/>
    </source>
</evidence>
<dbReference type="SUPFAM" id="SSF48452">
    <property type="entry name" value="TPR-like"/>
    <property type="match status" value="1"/>
</dbReference>
<dbReference type="Proteomes" id="UP000241421">
    <property type="component" value="Unassembled WGS sequence"/>
</dbReference>
<evidence type="ECO:0000256" key="4">
    <source>
        <dbReference type="SAM" id="SignalP"/>
    </source>
</evidence>
<dbReference type="SMART" id="SM00028">
    <property type="entry name" value="TPR"/>
    <property type="match status" value="5"/>
</dbReference>
<dbReference type="InterPro" id="IPR019734">
    <property type="entry name" value="TPR_rpt"/>
</dbReference>
<sequence length="551" mass="60181">MKLLLSTLFGIAALCAPACHGAATDALEARIAAASKATEKDRAAGLAMLDQMLAQTGRENDQAGRRAVQYARCMALAEVDPAATARLAATMLAESNAAGDAGSVARFRVCAGYAGRGAKPEAALDGYEVGVAEGRRLGDRELLARALSLRGELRAHRGLYGSAIDDLKAAYALELALGNVGGQRYTLNAIANLYADRNVKDYEKALPYYQKLLAANTEEGNVQGQATAHFNIASTLESMGRLAPALESFRRALALATRRGLPDDIAYDERAVGIVLSKLGQHDAALVLLNRVVAHYAKVKDAESEAMARLSRGAALRRAGRFAQALPDIRASLAYFSDQKNQRFLEKIHEEHALALGGLGQWEAAFAARGEHMKVQQALQQLMLDERVALLRVQFQSEQARMQNEALARDNASAQRELAASGTVTRWQYAALALSLVAILALVQMVVRQVRLGARMRDLAMIDELTRLPNRRHFMAVANEAFARAPRRHRHRPGRARHRPVQEHQRHPRPRGRRHGAAAHRARPARGAAPQRRDRPRRRRGVPGADARRLA</sequence>
<dbReference type="PROSITE" id="PS50005">
    <property type="entry name" value="TPR"/>
    <property type="match status" value="1"/>
</dbReference>
<organism evidence="5 6">
    <name type="scientific">Massilia glaciei</name>
    <dbReference type="NCBI Taxonomy" id="1524097"/>
    <lineage>
        <taxon>Bacteria</taxon>
        <taxon>Pseudomonadati</taxon>
        <taxon>Pseudomonadota</taxon>
        <taxon>Betaproteobacteria</taxon>
        <taxon>Burkholderiales</taxon>
        <taxon>Oxalobacteraceae</taxon>
        <taxon>Telluria group</taxon>
        <taxon>Massilia</taxon>
    </lineage>
</organism>
<name>A0A2U2HMU8_9BURK</name>
<keyword evidence="6" id="KW-1185">Reference proteome</keyword>
<proteinExistence type="predicted"/>
<feature type="signal peptide" evidence="4">
    <location>
        <begin position="1"/>
        <end position="22"/>
    </location>
</feature>
<dbReference type="Gene3D" id="1.25.40.10">
    <property type="entry name" value="Tetratricopeptide repeat domain"/>
    <property type="match status" value="2"/>
</dbReference>
<dbReference type="InterPro" id="IPR011990">
    <property type="entry name" value="TPR-like_helical_dom_sf"/>
</dbReference>
<dbReference type="OrthoDB" id="5571399at2"/>
<dbReference type="AlphaFoldDB" id="A0A2U2HMU8"/>
<accession>A0A2U2HMU8</accession>
<feature type="transmembrane region" description="Helical" evidence="3">
    <location>
        <begin position="427"/>
        <end position="447"/>
    </location>
</feature>
<evidence type="ECO:0000256" key="2">
    <source>
        <dbReference type="SAM" id="MobiDB-lite"/>
    </source>
</evidence>
<reference evidence="5 6" key="1">
    <citation type="submission" date="2018-04" db="EMBL/GenBank/DDBJ databases">
        <title>Massilia violaceinigra sp. nov., a novel purple-pigmented bacterium isolated from Tianshan glacier, Xinjiang, China.</title>
        <authorList>
            <person name="Wang H."/>
        </authorList>
    </citation>
    <scope>NUCLEOTIDE SEQUENCE [LARGE SCALE GENOMIC DNA]</scope>
    <source>
        <strain evidence="5 6">B448-2</strain>
    </source>
</reference>
<feature type="repeat" description="TPR" evidence="1">
    <location>
        <begin position="226"/>
        <end position="259"/>
    </location>
</feature>
<dbReference type="InterPro" id="IPR043128">
    <property type="entry name" value="Rev_trsase/Diguanyl_cyclase"/>
</dbReference>
<keyword evidence="3" id="KW-1133">Transmembrane helix</keyword>
<gene>
    <name evidence="5" type="ORF">C7C56_009765</name>
</gene>
<dbReference type="EMBL" id="PXWF02000135">
    <property type="protein sequence ID" value="PWF48838.1"/>
    <property type="molecule type" value="Genomic_DNA"/>
</dbReference>
<feature type="compositionally biased region" description="Basic residues" evidence="2">
    <location>
        <begin position="506"/>
        <end position="524"/>
    </location>
</feature>
<evidence type="ECO:0000256" key="1">
    <source>
        <dbReference type="PROSITE-ProRule" id="PRU00339"/>
    </source>
</evidence>
<dbReference type="PANTHER" id="PTHR10098:SF108">
    <property type="entry name" value="TETRATRICOPEPTIDE REPEAT PROTEIN 28"/>
    <property type="match status" value="1"/>
</dbReference>